<comment type="caution">
    <text evidence="2">Lacks conserved residue(s) required for the propagation of feature annotation.</text>
</comment>
<protein>
    <submittedName>
        <fullName evidence="5">Uncharacterized protein</fullName>
    </submittedName>
</protein>
<dbReference type="SMART" id="SM00192">
    <property type="entry name" value="LDLa"/>
    <property type="match status" value="4"/>
</dbReference>
<dbReference type="InterPro" id="IPR051221">
    <property type="entry name" value="LDLR-related"/>
</dbReference>
<evidence type="ECO:0000256" key="2">
    <source>
        <dbReference type="PROSITE-ProRule" id="PRU00124"/>
    </source>
</evidence>
<keyword evidence="1 2" id="KW-1015">Disulfide bond</keyword>
<dbReference type="OrthoDB" id="8831087at2759"/>
<dbReference type="Pfam" id="PF00057">
    <property type="entry name" value="Ldl_recept_a"/>
    <property type="match status" value="1"/>
</dbReference>
<keyword evidence="6" id="KW-1185">Reference proteome</keyword>
<evidence type="ECO:0000313" key="5">
    <source>
        <dbReference type="EMBL" id="CAG7717339.1"/>
    </source>
</evidence>
<comment type="caution">
    <text evidence="5">The sequence shown here is derived from an EMBL/GenBank/DDBJ whole genome shotgun (WGS) entry which is preliminary data.</text>
</comment>
<feature type="signal peptide" evidence="4">
    <location>
        <begin position="1"/>
        <end position="23"/>
    </location>
</feature>
<reference evidence="5" key="1">
    <citation type="submission" date="2021-06" db="EMBL/GenBank/DDBJ databases">
        <authorList>
            <person name="Hodson N. C."/>
            <person name="Mongue J. A."/>
            <person name="Jaron S. K."/>
        </authorList>
    </citation>
    <scope>NUCLEOTIDE SEQUENCE</scope>
</reference>
<dbReference type="GO" id="GO:0016324">
    <property type="term" value="C:apical plasma membrane"/>
    <property type="evidence" value="ECO:0007669"/>
    <property type="project" value="TreeGrafter"/>
</dbReference>
<dbReference type="PROSITE" id="PS50068">
    <property type="entry name" value="LDLRA_2"/>
    <property type="match status" value="3"/>
</dbReference>
<dbReference type="EMBL" id="CAJVCH010045025">
    <property type="protein sequence ID" value="CAG7717339.1"/>
    <property type="molecule type" value="Genomic_DNA"/>
</dbReference>
<gene>
    <name evidence="5" type="ORF">AFUS01_LOCUS6800</name>
</gene>
<dbReference type="GO" id="GO:0042562">
    <property type="term" value="F:hormone binding"/>
    <property type="evidence" value="ECO:0007669"/>
    <property type="project" value="TreeGrafter"/>
</dbReference>
<dbReference type="AlphaFoldDB" id="A0A8J2K084"/>
<name>A0A8J2K084_9HEXA</name>
<feature type="chain" id="PRO_5035292517" evidence="4">
    <location>
        <begin position="24"/>
        <end position="234"/>
    </location>
</feature>
<evidence type="ECO:0000256" key="4">
    <source>
        <dbReference type="SAM" id="SignalP"/>
    </source>
</evidence>
<feature type="disulfide bond" evidence="2">
    <location>
        <begin position="73"/>
        <end position="88"/>
    </location>
</feature>
<feature type="disulfide bond" evidence="2">
    <location>
        <begin position="139"/>
        <end position="154"/>
    </location>
</feature>
<dbReference type="Proteomes" id="UP000708208">
    <property type="component" value="Unassembled WGS sequence"/>
</dbReference>
<dbReference type="PANTHER" id="PTHR22722">
    <property type="entry name" value="LOW-DENSITY LIPOPROTEIN RECEPTOR-RELATED PROTEIN 2-RELATED"/>
    <property type="match status" value="1"/>
</dbReference>
<dbReference type="InterPro" id="IPR002172">
    <property type="entry name" value="LDrepeatLR_classA_rpt"/>
</dbReference>
<dbReference type="GO" id="GO:0043235">
    <property type="term" value="C:receptor complex"/>
    <property type="evidence" value="ECO:0007669"/>
    <property type="project" value="TreeGrafter"/>
</dbReference>
<proteinExistence type="predicted"/>
<feature type="region of interest" description="Disordered" evidence="3">
    <location>
        <begin position="215"/>
        <end position="234"/>
    </location>
</feature>
<dbReference type="CDD" id="cd00112">
    <property type="entry name" value="LDLa"/>
    <property type="match status" value="2"/>
</dbReference>
<dbReference type="PANTHER" id="PTHR22722:SF14">
    <property type="entry name" value="MEGALIN, ISOFORM A"/>
    <property type="match status" value="1"/>
</dbReference>
<evidence type="ECO:0000256" key="1">
    <source>
        <dbReference type="ARBA" id="ARBA00023157"/>
    </source>
</evidence>
<dbReference type="GO" id="GO:0006898">
    <property type="term" value="P:receptor-mediated endocytosis"/>
    <property type="evidence" value="ECO:0007669"/>
    <property type="project" value="TreeGrafter"/>
</dbReference>
<sequence>MLNKVIPFLIPSIFLVVIPGIISDGRTCPDVSMECDGVMNCPDGSDEDCYYCVEKHNGMCCDGHKYIPPNWECDGYLDCDDTTDETTCGCECTLIELCHFFGSGRSGLGPCLIIKVPAISFYSDYCPYEKHCLPKAWICDKWSNCADRSDEKDCPCDGPNDFLCEDGYCTNSSWVCNGVNDCWDGSDEEYYCNSTIRSGVEGVLAPEKKAIPRNSQILSESASKKQAKSQGWQK</sequence>
<feature type="disulfide bond" evidence="2">
    <location>
        <begin position="164"/>
        <end position="182"/>
    </location>
</feature>
<accession>A0A8J2K084</accession>
<organism evidence="5 6">
    <name type="scientific">Allacma fusca</name>
    <dbReference type="NCBI Taxonomy" id="39272"/>
    <lineage>
        <taxon>Eukaryota</taxon>
        <taxon>Metazoa</taxon>
        <taxon>Ecdysozoa</taxon>
        <taxon>Arthropoda</taxon>
        <taxon>Hexapoda</taxon>
        <taxon>Collembola</taxon>
        <taxon>Symphypleona</taxon>
        <taxon>Sminthuridae</taxon>
        <taxon>Allacma</taxon>
    </lineage>
</organism>
<evidence type="ECO:0000256" key="3">
    <source>
        <dbReference type="SAM" id="MobiDB-lite"/>
    </source>
</evidence>
<keyword evidence="4" id="KW-0732">Signal</keyword>
<evidence type="ECO:0000313" key="6">
    <source>
        <dbReference type="Proteomes" id="UP000708208"/>
    </source>
</evidence>